<dbReference type="Pfam" id="PF10436">
    <property type="entry name" value="BCDHK_Adom3"/>
    <property type="match status" value="1"/>
</dbReference>
<keyword evidence="11" id="KW-1185">Reference proteome</keyword>
<accession>A0A699YC42</accession>
<evidence type="ECO:0000259" key="9">
    <source>
        <dbReference type="PROSITE" id="PS50109"/>
    </source>
</evidence>
<dbReference type="InterPro" id="IPR003594">
    <property type="entry name" value="HATPase_dom"/>
</dbReference>
<dbReference type="Gene3D" id="3.30.565.10">
    <property type="entry name" value="Histidine kinase-like ATPase, C-terminal domain"/>
    <property type="match status" value="1"/>
</dbReference>
<comment type="catalytic activity">
    <reaction evidence="7">
        <text>L-seryl-[pyruvate dehydrogenase E1 alpha subunit] + ATP = O-phospho-L-seryl-[pyruvate dehydrogenase E1 alpha subunit] + ADP + H(+)</text>
        <dbReference type="Rhea" id="RHEA:23052"/>
        <dbReference type="Rhea" id="RHEA-COMP:13689"/>
        <dbReference type="Rhea" id="RHEA-COMP:13690"/>
        <dbReference type="ChEBI" id="CHEBI:15378"/>
        <dbReference type="ChEBI" id="CHEBI:29999"/>
        <dbReference type="ChEBI" id="CHEBI:30616"/>
        <dbReference type="ChEBI" id="CHEBI:83421"/>
        <dbReference type="ChEBI" id="CHEBI:456216"/>
        <dbReference type="EC" id="2.7.11.2"/>
    </reaction>
</comment>
<name>A0A699YC42_HAELA</name>
<dbReference type="PANTHER" id="PTHR11947">
    <property type="entry name" value="PYRUVATE DEHYDROGENASE KINASE"/>
    <property type="match status" value="1"/>
</dbReference>
<dbReference type="GO" id="GO:0010906">
    <property type="term" value="P:regulation of glucose metabolic process"/>
    <property type="evidence" value="ECO:0007669"/>
    <property type="project" value="TreeGrafter"/>
</dbReference>
<keyword evidence="3 8" id="KW-0547">Nucleotide-binding</keyword>
<dbReference type="SUPFAM" id="SSF55874">
    <property type="entry name" value="ATPase domain of HSP90 chaperone/DNA topoisomerase II/histidine kinase"/>
    <property type="match status" value="1"/>
</dbReference>
<dbReference type="PROSITE" id="PS50109">
    <property type="entry name" value="HIS_KIN"/>
    <property type="match status" value="1"/>
</dbReference>
<keyword evidence="6 8" id="KW-0496">Mitochondrion</keyword>
<organism evidence="10 11">
    <name type="scientific">Haematococcus lacustris</name>
    <name type="common">Green alga</name>
    <name type="synonym">Haematococcus pluvialis</name>
    <dbReference type="NCBI Taxonomy" id="44745"/>
    <lineage>
        <taxon>Eukaryota</taxon>
        <taxon>Viridiplantae</taxon>
        <taxon>Chlorophyta</taxon>
        <taxon>core chlorophytes</taxon>
        <taxon>Chlorophyceae</taxon>
        <taxon>CS clade</taxon>
        <taxon>Chlamydomonadales</taxon>
        <taxon>Haematococcaceae</taxon>
        <taxon>Haematococcus</taxon>
    </lineage>
</organism>
<evidence type="ECO:0000256" key="5">
    <source>
        <dbReference type="ARBA" id="ARBA00022840"/>
    </source>
</evidence>
<dbReference type="InterPro" id="IPR018955">
    <property type="entry name" value="BCDHK/PDK_N"/>
</dbReference>
<dbReference type="CDD" id="cd16929">
    <property type="entry name" value="HATPase_PDK-like"/>
    <property type="match status" value="1"/>
</dbReference>
<dbReference type="FunFam" id="3.30.565.10:FF:000065">
    <property type="entry name" value="[Pyruvate dehydrogenase (Acetyl-transferring)] kinase mitochondrial"/>
    <property type="match status" value="1"/>
</dbReference>
<dbReference type="PRINTS" id="PR00344">
    <property type="entry name" value="BCTRLSENSOR"/>
</dbReference>
<comment type="subcellular location">
    <subcellularLocation>
        <location evidence="8">Mitochondrion matrix</location>
    </subcellularLocation>
</comment>
<dbReference type="Gene3D" id="1.20.140.20">
    <property type="entry name" value="Alpha-ketoacid/pyruvate dehydrogenase kinase, N-terminal domain"/>
    <property type="match status" value="1"/>
</dbReference>
<evidence type="ECO:0000256" key="6">
    <source>
        <dbReference type="ARBA" id="ARBA00023128"/>
    </source>
</evidence>
<dbReference type="InterPro" id="IPR004358">
    <property type="entry name" value="Sig_transdc_His_kin-like_C"/>
</dbReference>
<dbReference type="InterPro" id="IPR036784">
    <property type="entry name" value="AK/P_DHK_N_sf"/>
</dbReference>
<dbReference type="GO" id="GO:0005524">
    <property type="term" value="F:ATP binding"/>
    <property type="evidence" value="ECO:0007669"/>
    <property type="project" value="UniProtKB-UniRule"/>
</dbReference>
<dbReference type="InterPro" id="IPR039028">
    <property type="entry name" value="BCKD/PDK"/>
</dbReference>
<dbReference type="EC" id="2.7.11.-" evidence="8"/>
<dbReference type="InterPro" id="IPR036890">
    <property type="entry name" value="HATPase_C_sf"/>
</dbReference>
<dbReference type="InterPro" id="IPR005467">
    <property type="entry name" value="His_kinase_dom"/>
</dbReference>
<dbReference type="SMART" id="SM00387">
    <property type="entry name" value="HATPase_c"/>
    <property type="match status" value="1"/>
</dbReference>
<comment type="caution">
    <text evidence="10">The sequence shown here is derived from an EMBL/GenBank/DDBJ whole genome shotgun (WGS) entry which is preliminary data.</text>
</comment>
<sequence length="223" mass="24639">MPEIHQFLDGFYLSRIGIRILIGQHIALHEPPKSNHIGLICTRCSPVQVAQDAINDARAICLREYGASPEVTVYGDPGFTFPYVPSHLHHMVFELVKNSLRAVQDKFEHADVDSDPPPIRLVVAEGGEDVTIKVSDEGGGIPRSGMCNIWTYLYSTAKQPVEMENVQDNDGPVVLAGYGYGLPISRLYARYFGGDLQIISMEGYGTDAYLHLNRLGNSQEPLP</sequence>
<dbReference type="PANTHER" id="PTHR11947:SF3">
    <property type="entry name" value="[PYRUVATE DEHYDROGENASE (ACETYL-TRANSFERRING)] KINASE, MITOCHONDRIAL"/>
    <property type="match status" value="1"/>
</dbReference>
<dbReference type="GO" id="GO:0005759">
    <property type="term" value="C:mitochondrial matrix"/>
    <property type="evidence" value="ECO:0007669"/>
    <property type="project" value="UniProtKB-SubCell"/>
</dbReference>
<evidence type="ECO:0000256" key="4">
    <source>
        <dbReference type="ARBA" id="ARBA00022777"/>
    </source>
</evidence>
<proteinExistence type="inferred from homology"/>
<dbReference type="Pfam" id="PF02518">
    <property type="entry name" value="HATPase_c"/>
    <property type="match status" value="1"/>
</dbReference>
<dbReference type="Proteomes" id="UP000485058">
    <property type="component" value="Unassembled WGS sequence"/>
</dbReference>
<keyword evidence="4 8" id="KW-0418">Kinase</keyword>
<evidence type="ECO:0000256" key="7">
    <source>
        <dbReference type="ARBA" id="ARBA00048201"/>
    </source>
</evidence>
<gene>
    <name evidence="10" type="ORF">HaLaN_02453</name>
</gene>
<protein>
    <recommendedName>
        <fullName evidence="8">Protein-serine/threonine kinase</fullName>
        <ecNumber evidence="8">2.7.11.-</ecNumber>
    </recommendedName>
</protein>
<evidence type="ECO:0000256" key="8">
    <source>
        <dbReference type="RuleBase" id="RU366032"/>
    </source>
</evidence>
<dbReference type="EMBL" id="BLLF01000106">
    <property type="protein sequence ID" value="GFH07623.1"/>
    <property type="molecule type" value="Genomic_DNA"/>
</dbReference>
<evidence type="ECO:0000256" key="3">
    <source>
        <dbReference type="ARBA" id="ARBA00022741"/>
    </source>
</evidence>
<dbReference type="SUPFAM" id="SSF69012">
    <property type="entry name" value="alpha-ketoacid dehydrogenase kinase, N-terminal domain"/>
    <property type="match status" value="1"/>
</dbReference>
<evidence type="ECO:0000256" key="1">
    <source>
        <dbReference type="ARBA" id="ARBA00006155"/>
    </source>
</evidence>
<feature type="domain" description="Histidine kinase" evidence="9">
    <location>
        <begin position="85"/>
        <end position="216"/>
    </location>
</feature>
<evidence type="ECO:0000313" key="11">
    <source>
        <dbReference type="Proteomes" id="UP000485058"/>
    </source>
</evidence>
<dbReference type="AlphaFoldDB" id="A0A699YC42"/>
<comment type="similarity">
    <text evidence="1 8">Belongs to the PDK/BCKDK protein kinase family.</text>
</comment>
<keyword evidence="5 8" id="KW-0067">ATP-binding</keyword>
<reference evidence="10 11" key="1">
    <citation type="submission" date="2020-02" db="EMBL/GenBank/DDBJ databases">
        <title>Draft genome sequence of Haematococcus lacustris strain NIES-144.</title>
        <authorList>
            <person name="Morimoto D."/>
            <person name="Nakagawa S."/>
            <person name="Yoshida T."/>
            <person name="Sawayama S."/>
        </authorList>
    </citation>
    <scope>NUCLEOTIDE SEQUENCE [LARGE SCALE GENOMIC DNA]</scope>
    <source>
        <strain evidence="10 11">NIES-144</strain>
    </source>
</reference>
<evidence type="ECO:0000313" key="10">
    <source>
        <dbReference type="EMBL" id="GFH07623.1"/>
    </source>
</evidence>
<dbReference type="GO" id="GO:0004740">
    <property type="term" value="F:pyruvate dehydrogenase (acetyl-transferring) kinase activity"/>
    <property type="evidence" value="ECO:0007669"/>
    <property type="project" value="UniProtKB-EC"/>
</dbReference>
<keyword evidence="2 8" id="KW-0808">Transferase</keyword>
<evidence type="ECO:0000256" key="2">
    <source>
        <dbReference type="ARBA" id="ARBA00022679"/>
    </source>
</evidence>